<dbReference type="AlphaFoldDB" id="A0A9W3AQI2"/>
<accession>A0A9W3AQI2</accession>
<evidence type="ECO:0000256" key="4">
    <source>
        <dbReference type="SAM" id="MobiDB-lite"/>
    </source>
</evidence>
<dbReference type="PROSITE" id="PS50089">
    <property type="entry name" value="ZF_RING_2"/>
    <property type="match status" value="1"/>
</dbReference>
<dbReference type="GeneID" id="106063101"/>
<evidence type="ECO:0000256" key="2">
    <source>
        <dbReference type="ARBA" id="ARBA00022833"/>
    </source>
</evidence>
<organism evidence="6 7">
    <name type="scientific">Biomphalaria glabrata</name>
    <name type="common">Bloodfluke planorb</name>
    <name type="synonym">Freshwater snail</name>
    <dbReference type="NCBI Taxonomy" id="6526"/>
    <lineage>
        <taxon>Eukaryota</taxon>
        <taxon>Metazoa</taxon>
        <taxon>Spiralia</taxon>
        <taxon>Lophotrochozoa</taxon>
        <taxon>Mollusca</taxon>
        <taxon>Gastropoda</taxon>
        <taxon>Heterobranchia</taxon>
        <taxon>Euthyneura</taxon>
        <taxon>Panpulmonata</taxon>
        <taxon>Hygrophila</taxon>
        <taxon>Lymnaeoidea</taxon>
        <taxon>Planorbidae</taxon>
        <taxon>Biomphalaria</taxon>
    </lineage>
</organism>
<sequence length="613" mass="67993">MNLEPHQIPATESPAVLENTNTPSHDSERLGHSDTDYEKNSTENVVPGPQSLTESGYVTYPSSVDVTVTGSVILEGNTSLHHYYASRNIRPSQGLEETVCNDNLNLPESHGENDAAVHFVEVSYGDSMENVGQGTVEGLGNLESTVLQHQAVQQEQISLVGQNERCDYISMSSSFLSFEFDGSALNSQSGNHWMKSSVTLSQEVALKFKKVKSSCASALSSWPDWNVDDEKDQKSIDSFSENVVMDSHSQGEPQEISDGTKNLNLFTEILPGSEEPQEISEGTENLNSFTEVSDARQEPQEISEDTKNLNSFTEVSDPSKEPQEISDDKENGYCLDESEPVTKLSRDVYHLIGDSSCTLAQRQSPGSDNGLSLIQGIHQANSVSPSAPVHSTCDLRRIFESQFHLHPHDYLMRALEGMSLYSQEGCHGTLRTPLQPDLSTFGLNRHHNADHRLDVPHLSDRYSDAVEPIPPPFQMVRIGEESRSSAEVQRLEAPAGHFAGACHMSVEETDQVEIHDVDLDSHRAPWVENFEQLPFPQPNDIDVAIDCRAHADLHRENILIFNNVARCFHCRVRVPKVQNIPCGHCTFCLICSFRFDPCPTCHCPVVGHEPFTL</sequence>
<gene>
    <name evidence="7" type="primary">LOC106063101</name>
</gene>
<feature type="compositionally biased region" description="Basic and acidic residues" evidence="4">
    <location>
        <begin position="317"/>
        <end position="331"/>
    </location>
</feature>
<protein>
    <submittedName>
        <fullName evidence="7">Uncharacterized protein LOC106063101 isoform X1</fullName>
    </submittedName>
</protein>
<dbReference type="InterPro" id="IPR001841">
    <property type="entry name" value="Znf_RING"/>
</dbReference>
<feature type="compositionally biased region" description="Basic and acidic residues" evidence="4">
    <location>
        <begin position="25"/>
        <end position="41"/>
    </location>
</feature>
<keyword evidence="1 3" id="KW-0479">Metal-binding</keyword>
<dbReference type="GO" id="GO:0008270">
    <property type="term" value="F:zinc ion binding"/>
    <property type="evidence" value="ECO:0007669"/>
    <property type="project" value="UniProtKB-KW"/>
</dbReference>
<evidence type="ECO:0000256" key="1">
    <source>
        <dbReference type="ARBA" id="ARBA00022771"/>
    </source>
</evidence>
<dbReference type="RefSeq" id="XP_055889473.1">
    <property type="nucleotide sequence ID" value="XM_056033498.1"/>
</dbReference>
<keyword evidence="1 3" id="KW-0863">Zinc-finger</keyword>
<evidence type="ECO:0000259" key="5">
    <source>
        <dbReference type="PROSITE" id="PS50089"/>
    </source>
</evidence>
<evidence type="ECO:0000313" key="7">
    <source>
        <dbReference type="RefSeq" id="XP_055889473.1"/>
    </source>
</evidence>
<evidence type="ECO:0000313" key="6">
    <source>
        <dbReference type="Proteomes" id="UP001165740"/>
    </source>
</evidence>
<feature type="region of interest" description="Disordered" evidence="4">
    <location>
        <begin position="1"/>
        <end position="54"/>
    </location>
</feature>
<reference evidence="7" key="1">
    <citation type="submission" date="2025-08" db="UniProtKB">
        <authorList>
            <consortium name="RefSeq"/>
        </authorList>
    </citation>
    <scope>IDENTIFICATION</scope>
</reference>
<keyword evidence="6" id="KW-1185">Reference proteome</keyword>
<dbReference type="OrthoDB" id="6161488at2759"/>
<proteinExistence type="predicted"/>
<feature type="region of interest" description="Disordered" evidence="4">
    <location>
        <begin position="290"/>
        <end position="334"/>
    </location>
</feature>
<feature type="compositionally biased region" description="Basic and acidic residues" evidence="4">
    <location>
        <begin position="293"/>
        <end position="307"/>
    </location>
</feature>
<feature type="domain" description="RING-type" evidence="5">
    <location>
        <begin position="567"/>
        <end position="602"/>
    </location>
</feature>
<dbReference type="Proteomes" id="UP001165740">
    <property type="component" value="Chromosome 6"/>
</dbReference>
<name>A0A9W3AQI2_BIOGL</name>
<evidence type="ECO:0000256" key="3">
    <source>
        <dbReference type="PROSITE-ProRule" id="PRU00175"/>
    </source>
</evidence>
<keyword evidence="2" id="KW-0862">Zinc</keyword>